<keyword evidence="4 6" id="KW-0862">Zinc</keyword>
<dbReference type="FunFam" id="3.40.50.720:FF:000003">
    <property type="entry name" value="S-(hydroxymethyl)glutathione dehydrogenase"/>
    <property type="match status" value="1"/>
</dbReference>
<dbReference type="Proteomes" id="UP000199515">
    <property type="component" value="Unassembled WGS sequence"/>
</dbReference>
<dbReference type="SMART" id="SM00829">
    <property type="entry name" value="PKS_ER"/>
    <property type="match status" value="1"/>
</dbReference>
<evidence type="ECO:0000256" key="1">
    <source>
        <dbReference type="ARBA" id="ARBA00001947"/>
    </source>
</evidence>
<evidence type="ECO:0000256" key="5">
    <source>
        <dbReference type="ARBA" id="ARBA00023002"/>
    </source>
</evidence>
<dbReference type="InterPro" id="IPR002328">
    <property type="entry name" value="ADH_Zn_CS"/>
</dbReference>
<gene>
    <name evidence="8" type="ORF">SAMN05421504_10954</name>
</gene>
<dbReference type="InterPro" id="IPR011032">
    <property type="entry name" value="GroES-like_sf"/>
</dbReference>
<reference evidence="8 9" key="1">
    <citation type="submission" date="2016-10" db="EMBL/GenBank/DDBJ databases">
        <authorList>
            <person name="de Groot N.N."/>
        </authorList>
    </citation>
    <scope>NUCLEOTIDE SEQUENCE [LARGE SCALE GENOMIC DNA]</scope>
    <source>
        <strain evidence="8 9">CPCC 202699</strain>
    </source>
</reference>
<dbReference type="InterPro" id="IPR013154">
    <property type="entry name" value="ADH-like_N"/>
</dbReference>
<evidence type="ECO:0000256" key="6">
    <source>
        <dbReference type="RuleBase" id="RU361277"/>
    </source>
</evidence>
<name>A0A1H3Q1P7_9PSEU</name>
<evidence type="ECO:0000259" key="7">
    <source>
        <dbReference type="SMART" id="SM00829"/>
    </source>
</evidence>
<sequence>MRAAVLNAIGDDELELRDDVTTVDPGPREVRIRVRASGICHSDLSAMDGTLPALAPGVVGHEGAGEVLEVGSAVDHLAPGDHVTLSFVPPCGSCASCLRGEPYLCAVHAIAAFTTPRFRVGTMPAFGYAGLGTFADEVVLPACGAVKIDPDVPFETAALIACGVLTGVGAVLNTAKVPPGAAVVVLGCGGVGISVIQGARIAGAAAIVAVDPVEAKHAGARRFGATHVTTPDGLDEIKQQVTGFEGFDYAFDVVGHPPTIRAAWDSVRRGGSVVIVGAGRCDAMVEFNAQELFLHDKKILGSFYGSSQVHRDTGRMLKLWRAGLLDLDGMISRRIGFTDINNALGVLRQGGTDVIRQVVTLK</sequence>
<feature type="domain" description="Enoyl reductase (ER)" evidence="7">
    <location>
        <begin position="10"/>
        <end position="355"/>
    </location>
</feature>
<proteinExistence type="inferred from homology"/>
<evidence type="ECO:0000256" key="2">
    <source>
        <dbReference type="ARBA" id="ARBA00008072"/>
    </source>
</evidence>
<dbReference type="PANTHER" id="PTHR43350:SF19">
    <property type="entry name" value="D-GULOSIDE 3-DEHYDROGENASE"/>
    <property type="match status" value="1"/>
</dbReference>
<dbReference type="InterPro" id="IPR020843">
    <property type="entry name" value="ER"/>
</dbReference>
<evidence type="ECO:0000256" key="3">
    <source>
        <dbReference type="ARBA" id="ARBA00022723"/>
    </source>
</evidence>
<dbReference type="PANTHER" id="PTHR43350">
    <property type="entry name" value="NAD-DEPENDENT ALCOHOL DEHYDROGENASE"/>
    <property type="match status" value="1"/>
</dbReference>
<dbReference type="SUPFAM" id="SSF51735">
    <property type="entry name" value="NAD(P)-binding Rossmann-fold domains"/>
    <property type="match status" value="1"/>
</dbReference>
<evidence type="ECO:0000313" key="9">
    <source>
        <dbReference type="Proteomes" id="UP000199515"/>
    </source>
</evidence>
<dbReference type="Gene3D" id="3.90.180.10">
    <property type="entry name" value="Medium-chain alcohol dehydrogenases, catalytic domain"/>
    <property type="match status" value="1"/>
</dbReference>
<comment type="similarity">
    <text evidence="2 6">Belongs to the zinc-containing alcohol dehydrogenase family.</text>
</comment>
<dbReference type="Pfam" id="PF08240">
    <property type="entry name" value="ADH_N"/>
    <property type="match status" value="1"/>
</dbReference>
<evidence type="ECO:0000313" key="8">
    <source>
        <dbReference type="EMBL" id="SDZ07317.1"/>
    </source>
</evidence>
<protein>
    <submittedName>
        <fullName evidence="8">S-(Hydroxymethyl)glutathione dehydrogenase / alcohol dehydrogenase</fullName>
    </submittedName>
</protein>
<keyword evidence="5" id="KW-0560">Oxidoreductase</keyword>
<dbReference type="Pfam" id="PF00107">
    <property type="entry name" value="ADH_zinc_N"/>
    <property type="match status" value="1"/>
</dbReference>
<dbReference type="InterPro" id="IPR013149">
    <property type="entry name" value="ADH-like_C"/>
</dbReference>
<dbReference type="EMBL" id="FNON01000009">
    <property type="protein sequence ID" value="SDZ07317.1"/>
    <property type="molecule type" value="Genomic_DNA"/>
</dbReference>
<keyword evidence="3 6" id="KW-0479">Metal-binding</keyword>
<dbReference type="OrthoDB" id="3265141at2"/>
<dbReference type="InterPro" id="IPR036291">
    <property type="entry name" value="NAD(P)-bd_dom_sf"/>
</dbReference>
<dbReference type="GO" id="GO:0008270">
    <property type="term" value="F:zinc ion binding"/>
    <property type="evidence" value="ECO:0007669"/>
    <property type="project" value="InterPro"/>
</dbReference>
<dbReference type="STRING" id="589385.SAMN05421504_10954"/>
<organism evidence="8 9">
    <name type="scientific">Amycolatopsis xylanica</name>
    <dbReference type="NCBI Taxonomy" id="589385"/>
    <lineage>
        <taxon>Bacteria</taxon>
        <taxon>Bacillati</taxon>
        <taxon>Actinomycetota</taxon>
        <taxon>Actinomycetes</taxon>
        <taxon>Pseudonocardiales</taxon>
        <taxon>Pseudonocardiaceae</taxon>
        <taxon>Amycolatopsis</taxon>
    </lineage>
</organism>
<comment type="cofactor">
    <cofactor evidence="1 6">
        <name>Zn(2+)</name>
        <dbReference type="ChEBI" id="CHEBI:29105"/>
    </cofactor>
</comment>
<accession>A0A1H3Q1P7</accession>
<dbReference type="RefSeq" id="WP_091296178.1">
    <property type="nucleotide sequence ID" value="NZ_FNON01000009.1"/>
</dbReference>
<dbReference type="PROSITE" id="PS00059">
    <property type="entry name" value="ADH_ZINC"/>
    <property type="match status" value="1"/>
</dbReference>
<dbReference type="AlphaFoldDB" id="A0A1H3Q1P7"/>
<dbReference type="SUPFAM" id="SSF50129">
    <property type="entry name" value="GroES-like"/>
    <property type="match status" value="1"/>
</dbReference>
<dbReference type="Gene3D" id="3.40.50.720">
    <property type="entry name" value="NAD(P)-binding Rossmann-like Domain"/>
    <property type="match status" value="1"/>
</dbReference>
<dbReference type="GO" id="GO:0016491">
    <property type="term" value="F:oxidoreductase activity"/>
    <property type="evidence" value="ECO:0007669"/>
    <property type="project" value="UniProtKB-KW"/>
</dbReference>
<evidence type="ECO:0000256" key="4">
    <source>
        <dbReference type="ARBA" id="ARBA00022833"/>
    </source>
</evidence>
<keyword evidence="9" id="KW-1185">Reference proteome</keyword>